<evidence type="ECO:0000313" key="2">
    <source>
        <dbReference type="Proteomes" id="UP000004664"/>
    </source>
</evidence>
<sequence length="36" mass="4252">MLKILKRIFQEVCRSGMPFMPDIFLLQCEANSLIEH</sequence>
<dbReference type="STRING" id="697282.Mettu_0897"/>
<dbReference type="Proteomes" id="UP000004664">
    <property type="component" value="Unassembled WGS sequence"/>
</dbReference>
<accession>G3IQL2</accession>
<dbReference type="AlphaFoldDB" id="G3IQL2"/>
<dbReference type="HOGENOM" id="CLU_3357075_0_0_6"/>
<dbReference type="EMBL" id="JH109152">
    <property type="protein sequence ID" value="EGW22098.1"/>
    <property type="molecule type" value="Genomic_DNA"/>
</dbReference>
<keyword evidence="2" id="KW-1185">Reference proteome</keyword>
<proteinExistence type="predicted"/>
<gene>
    <name evidence="1" type="ORF">Mettu_0897</name>
</gene>
<reference evidence="1 2" key="1">
    <citation type="submission" date="2011-06" db="EMBL/GenBank/DDBJ databases">
        <title>Genomic sequence of Methylobacter tundripaludum SV96.</title>
        <authorList>
            <consortium name="US DOE Joint Genome Institute"/>
            <person name="Lucas S."/>
            <person name="Han J."/>
            <person name="Lapidus A."/>
            <person name="Cheng J.-F."/>
            <person name="Goodwin L."/>
            <person name="Pitluck S."/>
            <person name="Held B."/>
            <person name="Detter J.C."/>
            <person name="Han C."/>
            <person name="Tapia R."/>
            <person name="Land M."/>
            <person name="Hauser L."/>
            <person name="Kyrpides N."/>
            <person name="Ivanova N."/>
            <person name="Ovchinnikova G."/>
            <person name="Pagani I."/>
            <person name="Klotz M.G."/>
            <person name="Dispirito A.A."/>
            <person name="Murrell J.C."/>
            <person name="Dunfield P."/>
            <person name="Kalyuzhnaya M.G."/>
            <person name="Svenning M."/>
            <person name="Trotsenko Y.A."/>
            <person name="Stein L.Y."/>
            <person name="Woyke T."/>
        </authorList>
    </citation>
    <scope>NUCLEOTIDE SEQUENCE [LARGE SCALE GENOMIC DNA]</scope>
    <source>
        <strain evidence="2">ATCC BAA-1195 / DSM 17260 / SV96</strain>
    </source>
</reference>
<evidence type="ECO:0000313" key="1">
    <source>
        <dbReference type="EMBL" id="EGW22098.1"/>
    </source>
</evidence>
<name>G3IQL2_METTV</name>
<protein>
    <submittedName>
        <fullName evidence="1">Uncharacterized protein</fullName>
    </submittedName>
</protein>
<organism evidence="1 2">
    <name type="scientific">Methylobacter tundripaludum (strain ATCC BAA-1195 / DSM 17260 / SV96)</name>
    <dbReference type="NCBI Taxonomy" id="697282"/>
    <lineage>
        <taxon>Bacteria</taxon>
        <taxon>Pseudomonadati</taxon>
        <taxon>Pseudomonadota</taxon>
        <taxon>Gammaproteobacteria</taxon>
        <taxon>Methylococcales</taxon>
        <taxon>Methylococcaceae</taxon>
        <taxon>Methylobacter</taxon>
    </lineage>
</organism>